<protein>
    <submittedName>
        <fullName evidence="1">Uncharacterized protein</fullName>
    </submittedName>
</protein>
<comment type="caution">
    <text evidence="1">The sequence shown here is derived from an EMBL/GenBank/DDBJ whole genome shotgun (WGS) entry which is preliminary data.</text>
</comment>
<organism evidence="1">
    <name type="scientific">marine sediment metagenome</name>
    <dbReference type="NCBI Taxonomy" id="412755"/>
    <lineage>
        <taxon>unclassified sequences</taxon>
        <taxon>metagenomes</taxon>
        <taxon>ecological metagenomes</taxon>
    </lineage>
</organism>
<name>X1LGJ3_9ZZZZ</name>
<feature type="non-terminal residue" evidence="1">
    <location>
        <position position="1"/>
    </location>
</feature>
<accession>X1LGJ3</accession>
<sequence>DGTWGWVKARDDDDTLSIMDAAGADLDLFPDGDEDYVIEPAVIKTEPTQYDLLVTKSTRLQVYGVAALTNYRVWHNLLVTKATIADKIALGIPLTAEEKSINEELGISKTVDRGTLPIWDFERYKLYEYRVLYKETRTIYKDVPATGILVDTIRPRKIGDQFVVLEKVSCDTTAVGDAVKLTIARDDDGSRDSPLLELNCLLLTRALGATSFRTLSGCVTPLSLPPKDSTTTILWPEASSSFRRTSSVTFWHYFSLR</sequence>
<reference evidence="1" key="1">
    <citation type="journal article" date="2014" name="Front. Microbiol.">
        <title>High frequency of phylogenetically diverse reductive dehalogenase-homologous genes in deep subseafloor sedimentary metagenomes.</title>
        <authorList>
            <person name="Kawai M."/>
            <person name="Futagami T."/>
            <person name="Toyoda A."/>
            <person name="Takaki Y."/>
            <person name="Nishi S."/>
            <person name="Hori S."/>
            <person name="Arai W."/>
            <person name="Tsubouchi T."/>
            <person name="Morono Y."/>
            <person name="Uchiyama I."/>
            <person name="Ito T."/>
            <person name="Fujiyama A."/>
            <person name="Inagaki F."/>
            <person name="Takami H."/>
        </authorList>
    </citation>
    <scope>NUCLEOTIDE SEQUENCE</scope>
    <source>
        <strain evidence="1">Expedition CK06-06</strain>
    </source>
</reference>
<gene>
    <name evidence="1" type="ORF">S06H3_36513</name>
</gene>
<proteinExistence type="predicted"/>
<dbReference type="EMBL" id="BARV01022125">
    <property type="protein sequence ID" value="GAI18447.1"/>
    <property type="molecule type" value="Genomic_DNA"/>
</dbReference>
<evidence type="ECO:0000313" key="1">
    <source>
        <dbReference type="EMBL" id="GAI18447.1"/>
    </source>
</evidence>
<dbReference type="AlphaFoldDB" id="X1LGJ3"/>